<dbReference type="AlphaFoldDB" id="A0A2Z5IPV4"/>
<dbReference type="PROSITE" id="PS51257">
    <property type="entry name" value="PROKAR_LIPOPROTEIN"/>
    <property type="match status" value="1"/>
</dbReference>
<gene>
    <name evidence="3" type="ORF">DA803_00320</name>
</gene>
<feature type="chain" id="PRO_5016315792" description="Lipoprotein" evidence="2">
    <location>
        <begin position="28"/>
        <end position="281"/>
    </location>
</feature>
<protein>
    <recommendedName>
        <fullName evidence="5">Lipoprotein</fullName>
    </recommendedName>
</protein>
<evidence type="ECO:0000256" key="2">
    <source>
        <dbReference type="SAM" id="SignalP"/>
    </source>
</evidence>
<keyword evidence="4" id="KW-1185">Reference proteome</keyword>
<feature type="region of interest" description="Disordered" evidence="1">
    <location>
        <begin position="32"/>
        <end position="83"/>
    </location>
</feature>
<name>A0A2Z5IPV4_9BACT</name>
<feature type="signal peptide" evidence="2">
    <location>
        <begin position="1"/>
        <end position="27"/>
    </location>
</feature>
<dbReference type="KEGG" id="mpho:DA803_00320"/>
<keyword evidence="2" id="KW-0732">Signal</keyword>
<proteinExistence type="predicted"/>
<organism evidence="3 4">
    <name type="scientific">[Mycoplasma] phocae</name>
    <dbReference type="NCBI Taxonomy" id="142651"/>
    <lineage>
        <taxon>Bacteria</taxon>
        <taxon>Bacillati</taxon>
        <taxon>Mycoplasmatota</taxon>
        <taxon>Mycoplasmoidales</taxon>
        <taxon>Metamycoplasmataceae</taxon>
        <taxon>Metamycoplasma</taxon>
    </lineage>
</organism>
<sequence>MKSLKPNKKIILFAIGALSVIPLPLAAACTTTDKGGNGQNQGGNMMKKDDMNGNGQNQGKDQNEGKNQGGMNGGSNQKDKTPIDISNYDERAIYLSLYYLSRVEFNKLTDKSKFAYADETKQILEKFLASSTKNKEEIENGILFINDYTKYIAKDQGSKNFPKDYLDSLALLNAKKYEKYLYLLIDINSSFRSIKENQPLPANHLEIAKVYWTLLSKSKYDYWSLFYINDLLEEYTQLKENDGAKKTQAEAIVTIFKDVISKKKSLSTEQITKLKAMIESL</sequence>
<evidence type="ECO:0000313" key="4">
    <source>
        <dbReference type="Proteomes" id="UP000252477"/>
    </source>
</evidence>
<dbReference type="RefSeq" id="WP_114190666.1">
    <property type="nucleotide sequence ID" value="NZ_CP029295.1"/>
</dbReference>
<dbReference type="Proteomes" id="UP000252477">
    <property type="component" value="Chromosome"/>
</dbReference>
<evidence type="ECO:0000256" key="1">
    <source>
        <dbReference type="SAM" id="MobiDB-lite"/>
    </source>
</evidence>
<evidence type="ECO:0008006" key="5">
    <source>
        <dbReference type="Google" id="ProtNLM"/>
    </source>
</evidence>
<dbReference type="EMBL" id="CP029295">
    <property type="protein sequence ID" value="AXE60547.1"/>
    <property type="molecule type" value="Genomic_DNA"/>
</dbReference>
<reference evidence="4" key="1">
    <citation type="journal article" date="2018" name="Microbiol. Resour. Announc.">
        <title>Complete Sequence and Annotation of the Mycoplasma phocidae Strain 105T Genome.</title>
        <authorList>
            <person name="Frasca S. Jr."/>
            <person name="Kutish G.F."/>
            <person name="Michaels D.L."/>
            <person name="Brown D.R."/>
        </authorList>
    </citation>
    <scope>NUCLEOTIDE SEQUENCE [LARGE SCALE GENOMIC DNA]</scope>
    <source>
        <strain evidence="4">105</strain>
    </source>
</reference>
<accession>A0A2Z5IPV4</accession>
<evidence type="ECO:0000313" key="3">
    <source>
        <dbReference type="EMBL" id="AXE60547.1"/>
    </source>
</evidence>